<dbReference type="Proteomes" id="UP000646484">
    <property type="component" value="Unassembled WGS sequence"/>
</dbReference>
<comment type="caution">
    <text evidence="2">The sequence shown here is derived from an EMBL/GenBank/DDBJ whole genome shotgun (WGS) entry which is preliminary data.</text>
</comment>
<dbReference type="EMBL" id="JACOOH010000002">
    <property type="protein sequence ID" value="MBC5620497.1"/>
    <property type="molecule type" value="Genomic_DNA"/>
</dbReference>
<evidence type="ECO:0000313" key="3">
    <source>
        <dbReference type="Proteomes" id="UP000646484"/>
    </source>
</evidence>
<dbReference type="PROSITE" id="PS51186">
    <property type="entry name" value="GNAT"/>
    <property type="match status" value="1"/>
</dbReference>
<protein>
    <submittedName>
        <fullName evidence="2">GNAT family N-acetyltransferase</fullName>
    </submittedName>
</protein>
<keyword evidence="3" id="KW-1185">Reference proteome</keyword>
<organism evidence="2 3">
    <name type="scientific">Butyricimonas hominis</name>
    <dbReference type="NCBI Taxonomy" id="2763032"/>
    <lineage>
        <taxon>Bacteria</taxon>
        <taxon>Pseudomonadati</taxon>
        <taxon>Bacteroidota</taxon>
        <taxon>Bacteroidia</taxon>
        <taxon>Bacteroidales</taxon>
        <taxon>Odoribacteraceae</taxon>
        <taxon>Butyricimonas</taxon>
    </lineage>
</organism>
<gene>
    <name evidence="2" type="ORF">H8S64_05245</name>
</gene>
<accession>A0ABR7CXX3</accession>
<evidence type="ECO:0000259" key="1">
    <source>
        <dbReference type="PROSITE" id="PS51186"/>
    </source>
</evidence>
<dbReference type="InterPro" id="IPR016181">
    <property type="entry name" value="Acyl_CoA_acyltransferase"/>
</dbReference>
<dbReference type="PANTHER" id="PTHR43328:SF1">
    <property type="entry name" value="N-ACETYLTRANSFERASE DOMAIN-CONTAINING PROTEIN"/>
    <property type="match status" value="1"/>
</dbReference>
<feature type="domain" description="N-acetyltransferase" evidence="1">
    <location>
        <begin position="12"/>
        <end position="171"/>
    </location>
</feature>
<dbReference type="Gene3D" id="3.40.630.30">
    <property type="match status" value="1"/>
</dbReference>
<dbReference type="InterPro" id="IPR000182">
    <property type="entry name" value="GNAT_dom"/>
</dbReference>
<dbReference type="Pfam" id="PF13302">
    <property type="entry name" value="Acetyltransf_3"/>
    <property type="match status" value="1"/>
</dbReference>
<dbReference type="PANTHER" id="PTHR43328">
    <property type="entry name" value="ACETYLTRANSFERASE-RELATED"/>
    <property type="match status" value="1"/>
</dbReference>
<evidence type="ECO:0000313" key="2">
    <source>
        <dbReference type="EMBL" id="MBC5620497.1"/>
    </source>
</evidence>
<dbReference type="SUPFAM" id="SSF55729">
    <property type="entry name" value="Acyl-CoA N-acyltransferases (Nat)"/>
    <property type="match status" value="1"/>
</dbReference>
<proteinExistence type="predicted"/>
<sequence>MNMEIRDERERFLLREWTLADVDSLAENISNINIWNNVRDGLPYPYTREDAGTYIRVTMDKPYVQDFAIVADGKAVGGIGFIPLCDVERYSAELGYWLSEDYWNKGIMSEAIRRVVDYVFRETDIIRLFATVYEYNPASMKVLEKAGFTKQAILRKAAVKNGKVIDMHYFDLVKD</sequence>
<name>A0ABR7CXX3_9BACT</name>
<reference evidence="2 3" key="1">
    <citation type="submission" date="2020-08" db="EMBL/GenBank/DDBJ databases">
        <title>Genome public.</title>
        <authorList>
            <person name="Liu C."/>
            <person name="Sun Q."/>
        </authorList>
    </citation>
    <scope>NUCLEOTIDE SEQUENCE [LARGE SCALE GENOMIC DNA]</scope>
    <source>
        <strain evidence="2 3">NSJ-56</strain>
    </source>
</reference>